<accession>A0A235B1S4</accession>
<organism evidence="2 3">
    <name type="scientific">Paludifilum halophilum</name>
    <dbReference type="NCBI Taxonomy" id="1642702"/>
    <lineage>
        <taxon>Bacteria</taxon>
        <taxon>Bacillati</taxon>
        <taxon>Bacillota</taxon>
        <taxon>Bacilli</taxon>
        <taxon>Bacillales</taxon>
        <taxon>Thermoactinomycetaceae</taxon>
        <taxon>Paludifilum</taxon>
    </lineage>
</organism>
<gene>
    <name evidence="2" type="ORF">CHM34_16975</name>
</gene>
<reference evidence="2 3" key="1">
    <citation type="submission" date="2017-07" db="EMBL/GenBank/DDBJ databases">
        <title>The genome sequence of Paludifilum halophilum highlights mechanisms for microbial adaptation to high salt environemnts.</title>
        <authorList>
            <person name="Belbahri L."/>
        </authorList>
    </citation>
    <scope>NUCLEOTIDE SEQUENCE [LARGE SCALE GENOMIC DNA]</scope>
    <source>
        <strain evidence="2 3">DSM 102817</strain>
    </source>
</reference>
<proteinExistence type="predicted"/>
<evidence type="ECO:0000313" key="2">
    <source>
        <dbReference type="EMBL" id="OYD06258.1"/>
    </source>
</evidence>
<keyword evidence="1" id="KW-0812">Transmembrane</keyword>
<sequence length="251" mass="29732">MFGLNKEIWSAIDAIGGWLAAFGTILAVWVAVNQNRGKAKLVASEIKRISSENPDTQGGIKIILRNPTNVDLCVIDYGIVIRKPWISTPRWLKKTLDMVGNWWKRGSEWRKKYIWDYFDRWEVGSFVLRRWIVQLYKKWRYVSLLWKPIAMIKPLSRFKIGVEGLDPKGKKGKKVECPFTVEAMSCKQYYINFLHIVNTVDEIKERTLIQFYFFNIDNRSFRTPPFWMDPDEWRSYEILDIEEQSNKIPLK</sequence>
<protein>
    <submittedName>
        <fullName evidence="2">Uncharacterized protein</fullName>
    </submittedName>
</protein>
<dbReference type="EMBL" id="NOWF01000014">
    <property type="protein sequence ID" value="OYD06258.1"/>
    <property type="molecule type" value="Genomic_DNA"/>
</dbReference>
<comment type="caution">
    <text evidence="2">The sequence shown here is derived from an EMBL/GenBank/DDBJ whole genome shotgun (WGS) entry which is preliminary data.</text>
</comment>
<keyword evidence="3" id="KW-1185">Reference proteome</keyword>
<evidence type="ECO:0000256" key="1">
    <source>
        <dbReference type="SAM" id="Phobius"/>
    </source>
</evidence>
<feature type="transmembrane region" description="Helical" evidence="1">
    <location>
        <begin position="12"/>
        <end position="32"/>
    </location>
</feature>
<dbReference type="AlphaFoldDB" id="A0A235B1S4"/>
<keyword evidence="1" id="KW-0472">Membrane</keyword>
<name>A0A235B1S4_9BACL</name>
<dbReference type="Proteomes" id="UP000215459">
    <property type="component" value="Unassembled WGS sequence"/>
</dbReference>
<dbReference type="RefSeq" id="WP_094265810.1">
    <property type="nucleotide sequence ID" value="NZ_NOWF01000014.1"/>
</dbReference>
<keyword evidence="1" id="KW-1133">Transmembrane helix</keyword>
<evidence type="ECO:0000313" key="3">
    <source>
        <dbReference type="Proteomes" id="UP000215459"/>
    </source>
</evidence>